<proteinExistence type="predicted"/>
<dbReference type="AlphaFoldDB" id="A0A645IG41"/>
<sequence length="117" mass="12339">MDAERLHLRADQADLLAGGDPAERRRAGARQHQPGVARQITGGVQVDDTLRVEPRQVAGADRQLGHPGPAGVGDQLVAVLVGLQAHRRGLDPQRDVLGDQGDVGPLGLVVDRDGQDP</sequence>
<comment type="caution">
    <text evidence="2">The sequence shown here is derived from an EMBL/GenBank/DDBJ whole genome shotgun (WGS) entry which is preliminary data.</text>
</comment>
<evidence type="ECO:0000313" key="2">
    <source>
        <dbReference type="EMBL" id="MPN47264.1"/>
    </source>
</evidence>
<protein>
    <submittedName>
        <fullName evidence="2">Uncharacterized protein</fullName>
    </submittedName>
</protein>
<feature type="region of interest" description="Disordered" evidence="1">
    <location>
        <begin position="91"/>
        <end position="117"/>
    </location>
</feature>
<accession>A0A645IG41</accession>
<dbReference type="EMBL" id="VSSQ01108630">
    <property type="protein sequence ID" value="MPN47264.1"/>
    <property type="molecule type" value="Genomic_DNA"/>
</dbReference>
<feature type="region of interest" description="Disordered" evidence="1">
    <location>
        <begin position="1"/>
        <end position="34"/>
    </location>
</feature>
<name>A0A645IG41_9ZZZZ</name>
<gene>
    <name evidence="2" type="ORF">SDC9_194866</name>
</gene>
<organism evidence="2">
    <name type="scientific">bioreactor metagenome</name>
    <dbReference type="NCBI Taxonomy" id="1076179"/>
    <lineage>
        <taxon>unclassified sequences</taxon>
        <taxon>metagenomes</taxon>
        <taxon>ecological metagenomes</taxon>
    </lineage>
</organism>
<reference evidence="2" key="1">
    <citation type="submission" date="2019-08" db="EMBL/GenBank/DDBJ databases">
        <authorList>
            <person name="Kucharzyk K."/>
            <person name="Murdoch R.W."/>
            <person name="Higgins S."/>
            <person name="Loffler F."/>
        </authorList>
    </citation>
    <scope>NUCLEOTIDE SEQUENCE</scope>
</reference>
<evidence type="ECO:0000256" key="1">
    <source>
        <dbReference type="SAM" id="MobiDB-lite"/>
    </source>
</evidence>
<feature type="compositionally biased region" description="Basic and acidic residues" evidence="1">
    <location>
        <begin position="1"/>
        <end position="12"/>
    </location>
</feature>